<evidence type="ECO:0000259" key="3">
    <source>
        <dbReference type="Pfam" id="PF00857"/>
    </source>
</evidence>
<dbReference type="InterPro" id="IPR050272">
    <property type="entry name" value="Isochorismatase-like_hydrls"/>
</dbReference>
<dbReference type="Pfam" id="PF00857">
    <property type="entry name" value="Isochorismatase"/>
    <property type="match status" value="1"/>
</dbReference>
<dbReference type="AlphaFoldDB" id="A0A6L9UA32"/>
<evidence type="ECO:0000313" key="4">
    <source>
        <dbReference type="EMBL" id="NEI72885.1"/>
    </source>
</evidence>
<dbReference type="InterPro" id="IPR000868">
    <property type="entry name" value="Isochorismatase-like_dom"/>
</dbReference>
<proteinExistence type="predicted"/>
<dbReference type="PANTHER" id="PTHR43540">
    <property type="entry name" value="PEROXYUREIDOACRYLATE/UREIDOACRYLATE AMIDOHYDROLASE-RELATED"/>
    <property type="match status" value="1"/>
</dbReference>
<organism evidence="4 5">
    <name type="scientific">Rhizobium lusitanum</name>
    <dbReference type="NCBI Taxonomy" id="293958"/>
    <lineage>
        <taxon>Bacteria</taxon>
        <taxon>Pseudomonadati</taxon>
        <taxon>Pseudomonadota</taxon>
        <taxon>Alphaproteobacteria</taxon>
        <taxon>Hyphomicrobiales</taxon>
        <taxon>Rhizobiaceae</taxon>
        <taxon>Rhizobium/Agrobacterium group</taxon>
        <taxon>Rhizobium</taxon>
    </lineage>
</organism>
<dbReference type="Gene3D" id="3.40.50.850">
    <property type="entry name" value="Isochorismatase-like"/>
    <property type="match status" value="1"/>
</dbReference>
<evidence type="ECO:0000256" key="2">
    <source>
        <dbReference type="SAM" id="MobiDB-lite"/>
    </source>
</evidence>
<feature type="region of interest" description="Disordered" evidence="2">
    <location>
        <begin position="1"/>
        <end position="21"/>
    </location>
</feature>
<evidence type="ECO:0000313" key="5">
    <source>
        <dbReference type="Proteomes" id="UP000483035"/>
    </source>
</evidence>
<dbReference type="SUPFAM" id="SSF52499">
    <property type="entry name" value="Isochorismatase-like hydrolases"/>
    <property type="match status" value="1"/>
</dbReference>
<accession>A0A6L9UA32</accession>
<dbReference type="EMBL" id="WUEY01000014">
    <property type="protein sequence ID" value="NEI72885.1"/>
    <property type="molecule type" value="Genomic_DNA"/>
</dbReference>
<dbReference type="InterPro" id="IPR036380">
    <property type="entry name" value="Isochorismatase-like_sf"/>
</dbReference>
<name>A0A6L9UA32_9HYPH</name>
<reference evidence="4 5" key="1">
    <citation type="submission" date="2019-12" db="EMBL/GenBank/DDBJ databases">
        <title>Rhizobium genotypes associated with high levels of biological nitrogen fixation by grain legumes in a temperate-maritime cropping system.</title>
        <authorList>
            <person name="Maluk M."/>
            <person name="Francesc Ferrando Molina F."/>
            <person name="Lopez Del Egido L."/>
            <person name="Lafos M."/>
            <person name="Langarica-Fuentes A."/>
            <person name="Gebre Yohannes G."/>
            <person name="Young M.W."/>
            <person name="Martin P."/>
            <person name="Gantlett R."/>
            <person name="Kenicer G."/>
            <person name="Hawes C."/>
            <person name="Begg G.S."/>
            <person name="Quilliam R.S."/>
            <person name="Squire G.R."/>
            <person name="Poole P.S."/>
            <person name="Young P.W."/>
            <person name="Iannetta P.M."/>
            <person name="James E.K."/>
        </authorList>
    </citation>
    <scope>NUCLEOTIDE SEQUENCE [LARGE SCALE GENOMIC DNA]</scope>
    <source>
        <strain evidence="4 5">JHI1118</strain>
    </source>
</reference>
<feature type="domain" description="Isochorismatase-like" evidence="3">
    <location>
        <begin position="35"/>
        <end position="215"/>
    </location>
</feature>
<evidence type="ECO:0000256" key="1">
    <source>
        <dbReference type="ARBA" id="ARBA00022801"/>
    </source>
</evidence>
<dbReference type="CDD" id="cd00431">
    <property type="entry name" value="cysteine_hydrolases"/>
    <property type="match status" value="1"/>
</dbReference>
<keyword evidence="1" id="KW-0378">Hydrolase</keyword>
<dbReference type="GO" id="GO:0016787">
    <property type="term" value="F:hydrolase activity"/>
    <property type="evidence" value="ECO:0007669"/>
    <property type="project" value="UniProtKB-KW"/>
</dbReference>
<gene>
    <name evidence="4" type="ORF">GR212_25310</name>
</gene>
<dbReference type="Proteomes" id="UP000483035">
    <property type="component" value="Unassembled WGS sequence"/>
</dbReference>
<comment type="caution">
    <text evidence="4">The sequence shown here is derived from an EMBL/GenBank/DDBJ whole genome shotgun (WGS) entry which is preliminary data.</text>
</comment>
<sequence>MAHHAEACGPHQLRRRSQRPGGFHLIDRTPLLQATVLVVLHYQNDVLHPDGRIRLGFGEGGTNRDKVLMAAERLLGGARAASIPVVHVRTARPPTSKSFLENAPIFRNVVAKGAVIEGEWGSEFFKGLGPVGREAVVVHNRVNGFYDSALEMRLRELGATHLVLAGVATNSCVEHTARHAADMGYVVTVAQDACSAANADVHEAALFNIGLIGAVADVDDLIKAGFQ</sequence>
<protein>
    <submittedName>
        <fullName evidence="4">Isochorismatase family protein</fullName>
    </submittedName>
</protein>